<feature type="domain" description="Reverse transcriptase" evidence="1">
    <location>
        <begin position="1"/>
        <end position="231"/>
    </location>
</feature>
<dbReference type="Proteomes" id="UP000701853">
    <property type="component" value="Chromosome 7"/>
</dbReference>
<dbReference type="AlphaFoldDB" id="A0A8J6CXP7"/>
<evidence type="ECO:0000259" key="1">
    <source>
        <dbReference type="PROSITE" id="PS50878"/>
    </source>
</evidence>
<dbReference type="InterPro" id="IPR000477">
    <property type="entry name" value="RT_dom"/>
</dbReference>
<reference evidence="2 3" key="1">
    <citation type="journal article" date="2021" name="bioRxiv">
        <title>The Gossypium anomalum genome as a resource for cotton improvement and evolutionary analysis of hybrid incompatibility.</title>
        <authorList>
            <person name="Grover C.E."/>
            <person name="Yuan D."/>
            <person name="Arick M.A."/>
            <person name="Miller E.R."/>
            <person name="Hu G."/>
            <person name="Peterson D.G."/>
            <person name="Wendel J.F."/>
            <person name="Udall J.A."/>
        </authorList>
    </citation>
    <scope>NUCLEOTIDE SEQUENCE [LARGE SCALE GENOMIC DNA]</scope>
    <source>
        <strain evidence="2">JFW-Udall</strain>
        <tissue evidence="2">Leaf</tissue>
    </source>
</reference>
<accession>A0A8J6CXP7</accession>
<sequence length="548" mass="62453">MNEEMLQLVLKHFEHLFTASSPGEDARLLGMVEKQISNVIAYEVLHSLKMKKRGRKGNFTLKLDMSKVHDRVEWNFLARIMSHIGFHSDWVVLIMRCVCSVSYTVGINGESSKRFSPLRGLRLGDPLSPYLFLLCAEGFSTLLHNAKQEHLMQGALIGREKLSINHLLFADDCILFGDASEEGTNMMRNLISEYEQASGQRVNFEKSLICFGANVELRLKELVTGIFGVRVATNPKNYLRLPMMIGRKKWAFAHFVDQFRKRIEGASPYLNCFVASWKVLKARYSPLTNIFSAKVGTYSSFTWRSICSARKLIADGLVWRIGNGNSVNIWKDPWLPGHDNNRLSVQNINTSWTTADHLIDAKTNTWKKEVIRSLFDEEQSNRIFSIPLACRRSQDMLVWKFEASGNYSVKSGYRTLITDHLKTSSYNGYKDDKYRDFYKILWERLSADVVCPLCKEAPEDSDHLLWKCGIVRQLWVSLNVSSVQKDFTSHGRDNFINKFIEADVTILARNNEGQCLGACTYPFGDVVDAVVTKVRACEKAMLFAADLG</sequence>
<dbReference type="PROSITE" id="PS50878">
    <property type="entry name" value="RT_POL"/>
    <property type="match status" value="1"/>
</dbReference>
<keyword evidence="3" id="KW-1185">Reference proteome</keyword>
<evidence type="ECO:0000313" key="2">
    <source>
        <dbReference type="EMBL" id="KAG8488379.1"/>
    </source>
</evidence>
<dbReference type="PANTHER" id="PTHR33116:SF86">
    <property type="entry name" value="REVERSE TRANSCRIPTASE DOMAIN-CONTAINING PROTEIN"/>
    <property type="match status" value="1"/>
</dbReference>
<dbReference type="EMBL" id="JAHUZN010000007">
    <property type="protein sequence ID" value="KAG8488379.1"/>
    <property type="molecule type" value="Genomic_DNA"/>
</dbReference>
<protein>
    <recommendedName>
        <fullName evidence="1">Reverse transcriptase domain-containing protein</fullName>
    </recommendedName>
</protein>
<dbReference type="Pfam" id="PF00078">
    <property type="entry name" value="RVT_1"/>
    <property type="match status" value="1"/>
</dbReference>
<organism evidence="2 3">
    <name type="scientific">Gossypium anomalum</name>
    <dbReference type="NCBI Taxonomy" id="47600"/>
    <lineage>
        <taxon>Eukaryota</taxon>
        <taxon>Viridiplantae</taxon>
        <taxon>Streptophyta</taxon>
        <taxon>Embryophyta</taxon>
        <taxon>Tracheophyta</taxon>
        <taxon>Spermatophyta</taxon>
        <taxon>Magnoliopsida</taxon>
        <taxon>eudicotyledons</taxon>
        <taxon>Gunneridae</taxon>
        <taxon>Pentapetalae</taxon>
        <taxon>rosids</taxon>
        <taxon>malvids</taxon>
        <taxon>Malvales</taxon>
        <taxon>Malvaceae</taxon>
        <taxon>Malvoideae</taxon>
        <taxon>Gossypium</taxon>
    </lineage>
</organism>
<proteinExistence type="predicted"/>
<name>A0A8J6CXP7_9ROSI</name>
<comment type="caution">
    <text evidence="2">The sequence shown here is derived from an EMBL/GenBank/DDBJ whole genome shotgun (WGS) entry which is preliminary data.</text>
</comment>
<dbReference type="OrthoDB" id="1002563at2759"/>
<evidence type="ECO:0000313" key="3">
    <source>
        <dbReference type="Proteomes" id="UP000701853"/>
    </source>
</evidence>
<dbReference type="PANTHER" id="PTHR33116">
    <property type="entry name" value="REVERSE TRANSCRIPTASE ZINC-BINDING DOMAIN-CONTAINING PROTEIN-RELATED-RELATED"/>
    <property type="match status" value="1"/>
</dbReference>
<gene>
    <name evidence="2" type="ORF">CXB51_016553</name>
</gene>